<gene>
    <name evidence="2" type="ordered locus">Hoch_5962</name>
</gene>
<keyword evidence="3" id="KW-1185">Reference proteome</keyword>
<dbReference type="AlphaFoldDB" id="D0LJT0"/>
<evidence type="ECO:0000313" key="2">
    <source>
        <dbReference type="EMBL" id="ACY18437.1"/>
    </source>
</evidence>
<protein>
    <submittedName>
        <fullName evidence="2">Uncharacterized protein</fullName>
    </submittedName>
</protein>
<proteinExistence type="predicted"/>
<dbReference type="Proteomes" id="UP000001880">
    <property type="component" value="Chromosome"/>
</dbReference>
<evidence type="ECO:0000256" key="1">
    <source>
        <dbReference type="SAM" id="MobiDB-lite"/>
    </source>
</evidence>
<organism evidence="2 3">
    <name type="scientific">Haliangium ochraceum (strain DSM 14365 / JCM 11303 / SMP-2)</name>
    <dbReference type="NCBI Taxonomy" id="502025"/>
    <lineage>
        <taxon>Bacteria</taxon>
        <taxon>Pseudomonadati</taxon>
        <taxon>Myxococcota</taxon>
        <taxon>Polyangia</taxon>
        <taxon>Haliangiales</taxon>
        <taxon>Kofleriaceae</taxon>
        <taxon>Haliangium</taxon>
    </lineage>
</organism>
<dbReference type="RefSeq" id="WP_012831029.1">
    <property type="nucleotide sequence ID" value="NC_013440.1"/>
</dbReference>
<feature type="region of interest" description="Disordered" evidence="1">
    <location>
        <begin position="57"/>
        <end position="82"/>
    </location>
</feature>
<dbReference type="EMBL" id="CP001804">
    <property type="protein sequence ID" value="ACY18437.1"/>
    <property type="molecule type" value="Genomic_DNA"/>
</dbReference>
<accession>D0LJT0</accession>
<reference evidence="2 3" key="1">
    <citation type="journal article" date="2010" name="Stand. Genomic Sci.">
        <title>Complete genome sequence of Haliangium ochraceum type strain (SMP-2).</title>
        <authorList>
            <consortium name="US DOE Joint Genome Institute (JGI-PGF)"/>
            <person name="Ivanova N."/>
            <person name="Daum C."/>
            <person name="Lang E."/>
            <person name="Abt B."/>
            <person name="Kopitz M."/>
            <person name="Saunders E."/>
            <person name="Lapidus A."/>
            <person name="Lucas S."/>
            <person name="Glavina Del Rio T."/>
            <person name="Nolan M."/>
            <person name="Tice H."/>
            <person name="Copeland A."/>
            <person name="Cheng J.F."/>
            <person name="Chen F."/>
            <person name="Bruce D."/>
            <person name="Goodwin L."/>
            <person name="Pitluck S."/>
            <person name="Mavromatis K."/>
            <person name="Pati A."/>
            <person name="Mikhailova N."/>
            <person name="Chen A."/>
            <person name="Palaniappan K."/>
            <person name="Land M."/>
            <person name="Hauser L."/>
            <person name="Chang Y.J."/>
            <person name="Jeffries C.D."/>
            <person name="Detter J.C."/>
            <person name="Brettin T."/>
            <person name="Rohde M."/>
            <person name="Goker M."/>
            <person name="Bristow J."/>
            <person name="Markowitz V."/>
            <person name="Eisen J.A."/>
            <person name="Hugenholtz P."/>
            <person name="Kyrpides N.C."/>
            <person name="Klenk H.P."/>
        </authorList>
    </citation>
    <scope>NUCLEOTIDE SEQUENCE [LARGE SCALE GENOMIC DNA]</scope>
    <source>
        <strain evidence="3">DSM 14365 / CIP 107738 / JCM 11303 / AJ 13395 / SMP-2</strain>
    </source>
</reference>
<sequence>MRSQEMLEAELRNLSPAARRVYEQLVQGTYAIDVDDLADTLLVYFEGGAVEDERTVSAREAAAQRSPSVPGSPCEHGHHRRR</sequence>
<dbReference type="KEGG" id="hoh:Hoch_5962"/>
<evidence type="ECO:0000313" key="3">
    <source>
        <dbReference type="Proteomes" id="UP000001880"/>
    </source>
</evidence>
<name>D0LJT0_HALO1</name>
<dbReference type="HOGENOM" id="CLU_2553557_0_0_7"/>